<organism evidence="5 6">
    <name type="scientific">Podospora australis</name>
    <dbReference type="NCBI Taxonomy" id="1536484"/>
    <lineage>
        <taxon>Eukaryota</taxon>
        <taxon>Fungi</taxon>
        <taxon>Dikarya</taxon>
        <taxon>Ascomycota</taxon>
        <taxon>Pezizomycotina</taxon>
        <taxon>Sordariomycetes</taxon>
        <taxon>Sordariomycetidae</taxon>
        <taxon>Sordariales</taxon>
        <taxon>Podosporaceae</taxon>
        <taxon>Podospora</taxon>
    </lineage>
</organism>
<comment type="caution">
    <text evidence="5">The sequence shown here is derived from an EMBL/GenBank/DDBJ whole genome shotgun (WGS) entry which is preliminary data.</text>
</comment>
<sequence length="403" mass="43936">MATPSTATTAEEEEEREAARENPPPPPPLPPAAAAVPATEQPQQLPPSWRLAPSQREDIFREIIFPQEIAPHLPAPSSEPLLLSPVSHHLQKQHSRRRPLAVLILGQTGAGKTRLAPLVSSALAANFSRRLGSEEKKPKEYKPVHLIADTYKTYHPFYSQCLASYPPAQASVLAGPDARVWLEMACQSAAEHRLDCVVESACRHPQDFSSLATIFWEKGYSVRVAILAVPEGLSRLGCLVRYYKRLPEAGSRGLPVRLTPKRVHDESYRGCEEGAGWVDQGKEVERVVVVRRNGGVAYEGRRDGDGGWKGKGGAKEALQRERRRGLSEDERRGVEGDLVFLRGLMRDGEGEGKLEGEVEEVEKLVKGLGGGSGGGEDGEGWAELEVLDADRFVGEGLDEGGVS</sequence>
<protein>
    <submittedName>
        <fullName evidence="5">Zeta toxin-domain-containing protein</fullName>
    </submittedName>
</protein>
<evidence type="ECO:0000256" key="1">
    <source>
        <dbReference type="ARBA" id="ARBA00022741"/>
    </source>
</evidence>
<feature type="region of interest" description="Disordered" evidence="3">
    <location>
        <begin position="302"/>
        <end position="329"/>
    </location>
</feature>
<evidence type="ECO:0000313" key="5">
    <source>
        <dbReference type="EMBL" id="KAK4193594.1"/>
    </source>
</evidence>
<name>A0AAN6X412_9PEZI</name>
<evidence type="ECO:0000256" key="3">
    <source>
        <dbReference type="SAM" id="MobiDB-lite"/>
    </source>
</evidence>
<dbReference type="InterPro" id="IPR027417">
    <property type="entry name" value="P-loop_NTPase"/>
</dbReference>
<dbReference type="InterPro" id="IPR025662">
    <property type="entry name" value="Sigma_54_int_dom_ATP-bd_1"/>
</dbReference>
<dbReference type="PROSITE" id="PS00675">
    <property type="entry name" value="SIGMA54_INTERACT_1"/>
    <property type="match status" value="1"/>
</dbReference>
<keyword evidence="1" id="KW-0547">Nucleotide-binding</keyword>
<proteinExistence type="predicted"/>
<dbReference type="Gene3D" id="3.40.50.300">
    <property type="entry name" value="P-loop containing nucleotide triphosphate hydrolases"/>
    <property type="match status" value="1"/>
</dbReference>
<feature type="compositionally biased region" description="Pro residues" evidence="3">
    <location>
        <begin position="22"/>
        <end position="31"/>
    </location>
</feature>
<evidence type="ECO:0000313" key="6">
    <source>
        <dbReference type="Proteomes" id="UP001302126"/>
    </source>
</evidence>
<feature type="domain" description="Zeta toxin" evidence="4">
    <location>
        <begin position="91"/>
        <end position="300"/>
    </location>
</feature>
<dbReference type="SUPFAM" id="SSF52540">
    <property type="entry name" value="P-loop containing nucleoside triphosphate hydrolases"/>
    <property type="match status" value="1"/>
</dbReference>
<evidence type="ECO:0000256" key="2">
    <source>
        <dbReference type="ARBA" id="ARBA00022840"/>
    </source>
</evidence>
<dbReference type="GO" id="GO:0005524">
    <property type="term" value="F:ATP binding"/>
    <property type="evidence" value="ECO:0007669"/>
    <property type="project" value="UniProtKB-KW"/>
</dbReference>
<gene>
    <name evidence="5" type="ORF">QBC35DRAFT_536876</name>
</gene>
<keyword evidence="6" id="KW-1185">Reference proteome</keyword>
<dbReference type="Pfam" id="PF06414">
    <property type="entry name" value="Zeta_toxin"/>
    <property type="match status" value="1"/>
</dbReference>
<keyword evidence="2" id="KW-0067">ATP-binding</keyword>
<dbReference type="Proteomes" id="UP001302126">
    <property type="component" value="Unassembled WGS sequence"/>
</dbReference>
<dbReference type="AlphaFoldDB" id="A0AAN6X412"/>
<accession>A0AAN6X412</accession>
<dbReference type="GO" id="GO:0016301">
    <property type="term" value="F:kinase activity"/>
    <property type="evidence" value="ECO:0007669"/>
    <property type="project" value="InterPro"/>
</dbReference>
<evidence type="ECO:0000259" key="4">
    <source>
        <dbReference type="Pfam" id="PF06414"/>
    </source>
</evidence>
<feature type="region of interest" description="Disordered" evidence="3">
    <location>
        <begin position="1"/>
        <end position="49"/>
    </location>
</feature>
<reference evidence="5" key="2">
    <citation type="submission" date="2023-05" db="EMBL/GenBank/DDBJ databases">
        <authorList>
            <consortium name="Lawrence Berkeley National Laboratory"/>
            <person name="Steindorff A."/>
            <person name="Hensen N."/>
            <person name="Bonometti L."/>
            <person name="Westerberg I."/>
            <person name="Brannstrom I.O."/>
            <person name="Guillou S."/>
            <person name="Cros-Aarteil S."/>
            <person name="Calhoun S."/>
            <person name="Haridas S."/>
            <person name="Kuo A."/>
            <person name="Mondo S."/>
            <person name="Pangilinan J."/>
            <person name="Riley R."/>
            <person name="Labutti K."/>
            <person name="Andreopoulos B."/>
            <person name="Lipzen A."/>
            <person name="Chen C."/>
            <person name="Yanf M."/>
            <person name="Daum C."/>
            <person name="Ng V."/>
            <person name="Clum A."/>
            <person name="Ohm R."/>
            <person name="Martin F."/>
            <person name="Silar P."/>
            <person name="Natvig D."/>
            <person name="Lalanne C."/>
            <person name="Gautier V."/>
            <person name="Ament-Velasquez S.L."/>
            <person name="Kruys A."/>
            <person name="Hutchinson M.I."/>
            <person name="Powell A.J."/>
            <person name="Barry K."/>
            <person name="Miller A.N."/>
            <person name="Grigoriev I.V."/>
            <person name="Debuchy R."/>
            <person name="Gladieux P."/>
            <person name="Thoren M.H."/>
            <person name="Johannesson H."/>
        </authorList>
    </citation>
    <scope>NUCLEOTIDE SEQUENCE</scope>
    <source>
        <strain evidence="5">PSN309</strain>
    </source>
</reference>
<reference evidence="5" key="1">
    <citation type="journal article" date="2023" name="Mol. Phylogenet. Evol.">
        <title>Genome-scale phylogeny and comparative genomics of the fungal order Sordariales.</title>
        <authorList>
            <person name="Hensen N."/>
            <person name="Bonometti L."/>
            <person name="Westerberg I."/>
            <person name="Brannstrom I.O."/>
            <person name="Guillou S."/>
            <person name="Cros-Aarteil S."/>
            <person name="Calhoun S."/>
            <person name="Haridas S."/>
            <person name="Kuo A."/>
            <person name="Mondo S."/>
            <person name="Pangilinan J."/>
            <person name="Riley R."/>
            <person name="LaButti K."/>
            <person name="Andreopoulos B."/>
            <person name="Lipzen A."/>
            <person name="Chen C."/>
            <person name="Yan M."/>
            <person name="Daum C."/>
            <person name="Ng V."/>
            <person name="Clum A."/>
            <person name="Steindorff A."/>
            <person name="Ohm R.A."/>
            <person name="Martin F."/>
            <person name="Silar P."/>
            <person name="Natvig D.O."/>
            <person name="Lalanne C."/>
            <person name="Gautier V."/>
            <person name="Ament-Velasquez S.L."/>
            <person name="Kruys A."/>
            <person name="Hutchinson M.I."/>
            <person name="Powell A.J."/>
            <person name="Barry K."/>
            <person name="Miller A.N."/>
            <person name="Grigoriev I.V."/>
            <person name="Debuchy R."/>
            <person name="Gladieux P."/>
            <person name="Hiltunen Thoren M."/>
            <person name="Johannesson H."/>
        </authorList>
    </citation>
    <scope>NUCLEOTIDE SEQUENCE</scope>
    <source>
        <strain evidence="5">PSN309</strain>
    </source>
</reference>
<dbReference type="EMBL" id="MU864350">
    <property type="protein sequence ID" value="KAK4193594.1"/>
    <property type="molecule type" value="Genomic_DNA"/>
</dbReference>
<dbReference type="InterPro" id="IPR010488">
    <property type="entry name" value="Zeta_toxin_domain"/>
</dbReference>